<name>A0A9P0GQ16_9CUCU</name>
<feature type="compositionally biased region" description="Basic and acidic residues" evidence="1">
    <location>
        <begin position="251"/>
        <end position="262"/>
    </location>
</feature>
<proteinExistence type="predicted"/>
<accession>A0A9P0GQ16</accession>
<dbReference type="Proteomes" id="UP001152799">
    <property type="component" value="Chromosome 5"/>
</dbReference>
<feature type="compositionally biased region" description="Polar residues" evidence="1">
    <location>
        <begin position="267"/>
        <end position="292"/>
    </location>
</feature>
<gene>
    <name evidence="3" type="ORF">CEUTPL_LOCUS9621</name>
</gene>
<feature type="domain" description="Myb/SANT-like DNA-binding" evidence="2">
    <location>
        <begin position="133"/>
        <end position="224"/>
    </location>
</feature>
<dbReference type="EMBL" id="OU892281">
    <property type="protein sequence ID" value="CAH1131031.1"/>
    <property type="molecule type" value="Genomic_DNA"/>
</dbReference>
<dbReference type="Gene3D" id="1.10.10.60">
    <property type="entry name" value="Homeodomain-like"/>
    <property type="match status" value="1"/>
</dbReference>
<reference evidence="3" key="1">
    <citation type="submission" date="2022-01" db="EMBL/GenBank/DDBJ databases">
        <authorList>
            <person name="King R."/>
        </authorList>
    </citation>
    <scope>NUCLEOTIDE SEQUENCE</scope>
</reference>
<dbReference type="Pfam" id="PF13837">
    <property type="entry name" value="Myb_DNA-bind_4"/>
    <property type="match status" value="1"/>
</dbReference>
<evidence type="ECO:0000259" key="2">
    <source>
        <dbReference type="Pfam" id="PF13837"/>
    </source>
</evidence>
<dbReference type="AlphaFoldDB" id="A0A9P0GQ16"/>
<keyword evidence="4" id="KW-1185">Reference proteome</keyword>
<evidence type="ECO:0000256" key="1">
    <source>
        <dbReference type="SAM" id="MobiDB-lite"/>
    </source>
</evidence>
<feature type="region of interest" description="Disordered" evidence="1">
    <location>
        <begin position="398"/>
        <end position="417"/>
    </location>
</feature>
<dbReference type="PANTHER" id="PTHR47595">
    <property type="entry name" value="HEAT SHOCK 70 KDA PROTEIN 14"/>
    <property type="match status" value="1"/>
</dbReference>
<protein>
    <recommendedName>
        <fullName evidence="2">Myb/SANT-like DNA-binding domain-containing protein</fullName>
    </recommendedName>
</protein>
<organism evidence="3 4">
    <name type="scientific">Ceutorhynchus assimilis</name>
    <name type="common">cabbage seed weevil</name>
    <dbReference type="NCBI Taxonomy" id="467358"/>
    <lineage>
        <taxon>Eukaryota</taxon>
        <taxon>Metazoa</taxon>
        <taxon>Ecdysozoa</taxon>
        <taxon>Arthropoda</taxon>
        <taxon>Hexapoda</taxon>
        <taxon>Insecta</taxon>
        <taxon>Pterygota</taxon>
        <taxon>Neoptera</taxon>
        <taxon>Endopterygota</taxon>
        <taxon>Coleoptera</taxon>
        <taxon>Polyphaga</taxon>
        <taxon>Cucujiformia</taxon>
        <taxon>Curculionidae</taxon>
        <taxon>Ceutorhynchinae</taxon>
        <taxon>Ceutorhynchus</taxon>
    </lineage>
</organism>
<evidence type="ECO:0000313" key="3">
    <source>
        <dbReference type="EMBL" id="CAH1131031.1"/>
    </source>
</evidence>
<dbReference type="OrthoDB" id="6816023at2759"/>
<evidence type="ECO:0000313" key="4">
    <source>
        <dbReference type="Proteomes" id="UP001152799"/>
    </source>
</evidence>
<feature type="region of interest" description="Disordered" evidence="1">
    <location>
        <begin position="251"/>
        <end position="305"/>
    </location>
</feature>
<sequence>MEAVKFIIKNREVGIHGDIETCVLLLTDDEYTIDYITRLMLANKLIAFGITAEDNGKVDIMRMDDQPFAPEAVKRMETAFQSQTPNNSVFDDDTQENLSAENLQCFTESENTLENLDTNKVWVPHKKMPRDIEATTALLTIRGRDEFQKKFKDKKHQKITLWRQIADELRESGFDIGQGKEGAEKCRQKFCNLQKVYIAFRDNMKQTGSSFQEKPAFFEEMHKILGEKDKVKPPFLVDSLTPEPFALHEEVEHEREHERSDEISIPGPSSRQFNNILVSPIPGSSSIQTGKINASKPKENPNWKSPLLEMSAEGSNSSSTLCSDKDSFFTSKKIVKPVPTKHAIIKTMEECHKSQLTQLRDITNIINENMTKQTQYLQQQTEQRNTLINVLKDLCKKEETGRKKRKRRRSTSSSSSE</sequence>
<dbReference type="PANTHER" id="PTHR47595:SF1">
    <property type="entry name" value="MYB_SANT-LIKE DNA-BINDING DOMAIN-CONTAINING PROTEIN"/>
    <property type="match status" value="1"/>
</dbReference>
<dbReference type="InterPro" id="IPR044822">
    <property type="entry name" value="Myb_DNA-bind_4"/>
</dbReference>